<proteinExistence type="predicted"/>
<comment type="caution">
    <text evidence="1">The sequence shown here is derived from an EMBL/GenBank/DDBJ whole genome shotgun (WGS) entry which is preliminary data.</text>
</comment>
<evidence type="ECO:0000313" key="1">
    <source>
        <dbReference type="EMBL" id="KWS04857.1"/>
    </source>
</evidence>
<protein>
    <recommendedName>
        <fullName evidence="3">Sel1 repeat family protein</fullName>
    </recommendedName>
</protein>
<reference evidence="1 2" key="1">
    <citation type="journal article" date="2014" name="Genome Announc.">
        <title>Draft Genome Sequence of Lysobacter capsici AZ78, a Bacterium Antagonistic to Plant-Pathogenic Oomycetes.</title>
        <authorList>
            <person name="Puopolo G."/>
            <person name="Sonego P."/>
            <person name="Engelen K."/>
            <person name="Pertot I."/>
        </authorList>
    </citation>
    <scope>NUCLEOTIDE SEQUENCE [LARGE SCALE GENOMIC DNA]</scope>
    <source>
        <strain evidence="1 2">AZ78</strain>
    </source>
</reference>
<keyword evidence="2" id="KW-1185">Reference proteome</keyword>
<name>A0A108U961_9GAMM</name>
<accession>A0A108U961</accession>
<gene>
    <name evidence="1" type="ORF">AZ78_2407</name>
</gene>
<evidence type="ECO:0000313" key="2">
    <source>
        <dbReference type="Proteomes" id="UP000023435"/>
    </source>
</evidence>
<evidence type="ECO:0008006" key="3">
    <source>
        <dbReference type="Google" id="ProtNLM"/>
    </source>
</evidence>
<organism evidence="1 2">
    <name type="scientific">Lysobacter capsici AZ78</name>
    <dbReference type="NCBI Taxonomy" id="1444315"/>
    <lineage>
        <taxon>Bacteria</taxon>
        <taxon>Pseudomonadati</taxon>
        <taxon>Pseudomonadota</taxon>
        <taxon>Gammaproteobacteria</taxon>
        <taxon>Lysobacterales</taxon>
        <taxon>Lysobacteraceae</taxon>
        <taxon>Lysobacter</taxon>
    </lineage>
</organism>
<dbReference type="AlphaFoldDB" id="A0A108U961"/>
<sequence>MLAAVAAAAGYFGGRVQGAPAAAPATGGVDTAAVSSEAANSQAKPAPTLAANAAAQKLPAPRTPLKYVFADLQARANAGDAAAATRLYRDLNLCRRYERLDRDNARLSDELLSQAVDTMTPQQLKNYRAQLDAVESRGQNLGGLRALCDGASADMLDSLVPNLQRAAQLGDAYARACYLDRGPNYDPASLLDHPQRLGDYRRSAQQMIDTGIENGDWQVVSLLRGAYEPGAANLLSAAVGKEAYQRYRYLKLFRLGAGSDRSIADPGQLDQDLRAASMKLSAAQITQADAWAEQTFTRNFQGKPIGADGPLWDPCVFPYE</sequence>
<dbReference type="Proteomes" id="UP000023435">
    <property type="component" value="Unassembled WGS sequence"/>
</dbReference>
<dbReference type="EMBL" id="JAJA02000001">
    <property type="protein sequence ID" value="KWS04857.1"/>
    <property type="molecule type" value="Genomic_DNA"/>
</dbReference>